<dbReference type="EMBL" id="BAAACF010000001">
    <property type="protein sequence ID" value="GAA0719647.1"/>
    <property type="molecule type" value="Genomic_DNA"/>
</dbReference>
<evidence type="ECO:0000313" key="1">
    <source>
        <dbReference type="EMBL" id="GAA0719647.1"/>
    </source>
</evidence>
<keyword evidence="2" id="KW-1185">Reference proteome</keyword>
<name>A0ABN1IR35_9CLOT</name>
<proteinExistence type="predicted"/>
<organism evidence="1 2">
    <name type="scientific">Clostridium malenominatum</name>
    <dbReference type="NCBI Taxonomy" id="1539"/>
    <lineage>
        <taxon>Bacteria</taxon>
        <taxon>Bacillati</taxon>
        <taxon>Bacillota</taxon>
        <taxon>Clostridia</taxon>
        <taxon>Eubacteriales</taxon>
        <taxon>Clostridiaceae</taxon>
        <taxon>Clostridium</taxon>
    </lineage>
</organism>
<protein>
    <submittedName>
        <fullName evidence="1">Uncharacterized protein</fullName>
    </submittedName>
</protein>
<accession>A0ABN1IR35</accession>
<comment type="caution">
    <text evidence="1">The sequence shown here is derived from an EMBL/GenBank/DDBJ whole genome shotgun (WGS) entry which is preliminary data.</text>
</comment>
<reference evidence="1 2" key="1">
    <citation type="journal article" date="2019" name="Int. J. Syst. Evol. Microbiol.">
        <title>The Global Catalogue of Microorganisms (GCM) 10K type strain sequencing project: providing services to taxonomists for standard genome sequencing and annotation.</title>
        <authorList>
            <consortium name="The Broad Institute Genomics Platform"/>
            <consortium name="The Broad Institute Genome Sequencing Center for Infectious Disease"/>
            <person name="Wu L."/>
            <person name="Ma J."/>
        </authorList>
    </citation>
    <scope>NUCLEOTIDE SEQUENCE [LARGE SCALE GENOMIC DNA]</scope>
    <source>
        <strain evidence="1 2">JCM 1405</strain>
    </source>
</reference>
<gene>
    <name evidence="1" type="ORF">GCM10008905_07970</name>
</gene>
<dbReference type="Proteomes" id="UP001500339">
    <property type="component" value="Unassembled WGS sequence"/>
</dbReference>
<sequence>MEKLKDAIERIKILQCPTGEVENRVVGILQDYGVANKDEITMTRDEELDRVGAEAYCAKITTGGETIVVLAKSGEDDYVAEVVDAYISHE</sequence>
<evidence type="ECO:0000313" key="2">
    <source>
        <dbReference type="Proteomes" id="UP001500339"/>
    </source>
</evidence>
<dbReference type="RefSeq" id="WP_343766908.1">
    <property type="nucleotide sequence ID" value="NZ_BAAACF010000001.1"/>
</dbReference>